<dbReference type="InterPro" id="IPR050345">
    <property type="entry name" value="Aliph_Amidase/BUP"/>
</dbReference>
<dbReference type="Pfam" id="PF00795">
    <property type="entry name" value="CN_hydrolase"/>
    <property type="match status" value="1"/>
</dbReference>
<dbReference type="PROSITE" id="PS50263">
    <property type="entry name" value="CN_HYDROLASE"/>
    <property type="match status" value="1"/>
</dbReference>
<dbReference type="SUPFAM" id="SSF56317">
    <property type="entry name" value="Carbon-nitrogen hydrolase"/>
    <property type="match status" value="1"/>
</dbReference>
<evidence type="ECO:0000256" key="1">
    <source>
        <dbReference type="ARBA" id="ARBA00010613"/>
    </source>
</evidence>
<protein>
    <submittedName>
        <fullName evidence="4">Carbon-nitrogen hydrolase family protein</fullName>
    </submittedName>
</protein>
<evidence type="ECO:0000313" key="5">
    <source>
        <dbReference type="Proteomes" id="UP000271031"/>
    </source>
</evidence>
<dbReference type="PANTHER" id="PTHR43674">
    <property type="entry name" value="NITRILASE C965.09-RELATED"/>
    <property type="match status" value="1"/>
</dbReference>
<comment type="similarity">
    <text evidence="1">Belongs to the carbon-nitrogen hydrolase superfamily. NIT1/NIT2 family.</text>
</comment>
<feature type="domain" description="CN hydrolase" evidence="3">
    <location>
        <begin position="1"/>
        <end position="235"/>
    </location>
</feature>
<name>A0A3M8DQX6_9BACL</name>
<dbReference type="Proteomes" id="UP000271031">
    <property type="component" value="Unassembled WGS sequence"/>
</dbReference>
<organism evidence="4 5">
    <name type="scientific">Brevibacillus fluminis</name>
    <dbReference type="NCBI Taxonomy" id="511487"/>
    <lineage>
        <taxon>Bacteria</taxon>
        <taxon>Bacillati</taxon>
        <taxon>Bacillota</taxon>
        <taxon>Bacilli</taxon>
        <taxon>Bacillales</taxon>
        <taxon>Paenibacillaceae</taxon>
        <taxon>Brevibacillus</taxon>
    </lineage>
</organism>
<dbReference type="OrthoDB" id="9811121at2"/>
<dbReference type="EMBL" id="RHHQ01000008">
    <property type="protein sequence ID" value="RNB89939.1"/>
    <property type="molecule type" value="Genomic_DNA"/>
</dbReference>
<comment type="caution">
    <text evidence="4">The sequence shown here is derived from an EMBL/GenBank/DDBJ whole genome shotgun (WGS) entry which is preliminary data.</text>
</comment>
<keyword evidence="2 4" id="KW-0378">Hydrolase</keyword>
<dbReference type="PROSITE" id="PS01227">
    <property type="entry name" value="UPF0012"/>
    <property type="match status" value="1"/>
</dbReference>
<dbReference type="InterPro" id="IPR003010">
    <property type="entry name" value="C-N_Hydrolase"/>
</dbReference>
<evidence type="ECO:0000256" key="2">
    <source>
        <dbReference type="ARBA" id="ARBA00022801"/>
    </source>
</evidence>
<dbReference type="RefSeq" id="WP_122918192.1">
    <property type="nucleotide sequence ID" value="NZ_RHHQ01000008.1"/>
</dbReference>
<dbReference type="PANTHER" id="PTHR43674:SF16">
    <property type="entry name" value="CARBON-NITROGEN FAMILY, PUTATIVE (AFU_ORTHOLOGUE AFUA_5G02350)-RELATED"/>
    <property type="match status" value="1"/>
</dbReference>
<dbReference type="AlphaFoldDB" id="A0A3M8DQX6"/>
<dbReference type="InterPro" id="IPR036526">
    <property type="entry name" value="C-N_Hydrolase_sf"/>
</dbReference>
<dbReference type="Gene3D" id="3.60.110.10">
    <property type="entry name" value="Carbon-nitrogen hydrolase"/>
    <property type="match status" value="1"/>
</dbReference>
<evidence type="ECO:0000313" key="4">
    <source>
        <dbReference type="EMBL" id="RNB89939.1"/>
    </source>
</evidence>
<proteinExistence type="inferred from homology"/>
<evidence type="ECO:0000259" key="3">
    <source>
        <dbReference type="PROSITE" id="PS50263"/>
    </source>
</evidence>
<dbReference type="InterPro" id="IPR001110">
    <property type="entry name" value="UPF0012_CS"/>
</dbReference>
<reference evidence="4 5" key="1">
    <citation type="submission" date="2018-10" db="EMBL/GenBank/DDBJ databases">
        <title>Phylogenomics of Brevibacillus.</title>
        <authorList>
            <person name="Dunlap C."/>
        </authorList>
    </citation>
    <scope>NUCLEOTIDE SEQUENCE [LARGE SCALE GENOMIC DNA]</scope>
    <source>
        <strain evidence="4 5">JCM 15716</strain>
    </source>
</reference>
<accession>A0A3M8DQX6</accession>
<keyword evidence="5" id="KW-1185">Reference proteome</keyword>
<gene>
    <name evidence="4" type="ORF">EDM56_12360</name>
</gene>
<sequence>MRIAMAQFAPHLGDKEANIHLMTHYLNQAKTQQADLVIFPELALTGYSVGEQLGTIAETTEGPSLATFKERCKELGIAALVSFPERNGNRFHISSAYIDEDGTIAGVYRKTHLFSSELDYFTPGDEWPVFSTKHGKIGMMICYDLEFPEVARLLRLNGAELILVSTANMVPYQNYQNIYMQSRAMENEVPLAICNRLGTEGDLIFFGHSMAVDHEGRIVLHMGDKEDVQTADISLNSEKDTKLNYAGNLHPLIRQSLLTSLKRT</sequence>
<dbReference type="CDD" id="cd07197">
    <property type="entry name" value="nitrilase"/>
    <property type="match status" value="1"/>
</dbReference>
<dbReference type="GO" id="GO:0016811">
    <property type="term" value="F:hydrolase activity, acting on carbon-nitrogen (but not peptide) bonds, in linear amides"/>
    <property type="evidence" value="ECO:0007669"/>
    <property type="project" value="TreeGrafter"/>
</dbReference>